<sequence>MLVCFWKLRSASLVVCSITKGTGARAQPKQSEKRGRRNTLLTLILSCVSQMLLLSSSEISLSLNILTKVAFHFLPPVASTVLCATSEVEYSGRTGVWVGQLELNRTRSLDCFKW</sequence>
<organism evidence="1">
    <name type="scientific">Ixodes ricinus</name>
    <name type="common">Common tick</name>
    <name type="synonym">Acarus ricinus</name>
    <dbReference type="NCBI Taxonomy" id="34613"/>
    <lineage>
        <taxon>Eukaryota</taxon>
        <taxon>Metazoa</taxon>
        <taxon>Ecdysozoa</taxon>
        <taxon>Arthropoda</taxon>
        <taxon>Chelicerata</taxon>
        <taxon>Arachnida</taxon>
        <taxon>Acari</taxon>
        <taxon>Parasitiformes</taxon>
        <taxon>Ixodida</taxon>
        <taxon>Ixodoidea</taxon>
        <taxon>Ixodidae</taxon>
        <taxon>Ixodinae</taxon>
        <taxon>Ixodes</taxon>
    </lineage>
</organism>
<name>A0A6B0UL59_IXORI</name>
<accession>A0A6B0UL59</accession>
<evidence type="ECO:0000313" key="1">
    <source>
        <dbReference type="EMBL" id="MXU90344.1"/>
    </source>
</evidence>
<protein>
    <submittedName>
        <fullName evidence="1">Putative secreted protein</fullName>
    </submittedName>
</protein>
<proteinExistence type="predicted"/>
<dbReference type="AlphaFoldDB" id="A0A6B0UL59"/>
<dbReference type="EMBL" id="GIFC01008261">
    <property type="protein sequence ID" value="MXU90344.1"/>
    <property type="molecule type" value="Transcribed_RNA"/>
</dbReference>
<reference evidence="1" key="1">
    <citation type="submission" date="2019-12" db="EMBL/GenBank/DDBJ databases">
        <title>An insight into the sialome of adult female Ixodes ricinus ticks feeding for 6 days.</title>
        <authorList>
            <person name="Perner J."/>
            <person name="Ribeiro J.M.C."/>
        </authorList>
    </citation>
    <scope>NUCLEOTIDE SEQUENCE</scope>
    <source>
        <strain evidence="1">Semi-engorged</strain>
        <tissue evidence="1">Salivary glands</tissue>
    </source>
</reference>